<dbReference type="Gene3D" id="1.10.760.10">
    <property type="entry name" value="Cytochrome c-like domain"/>
    <property type="match status" value="1"/>
</dbReference>
<dbReference type="InterPro" id="IPR002323">
    <property type="entry name" value="Cyt_CIE"/>
</dbReference>
<evidence type="ECO:0000256" key="4">
    <source>
        <dbReference type="ARBA" id="ARBA00022982"/>
    </source>
</evidence>
<dbReference type="GO" id="GO:0009055">
    <property type="term" value="F:electron transfer activity"/>
    <property type="evidence" value="ECO:0007669"/>
    <property type="project" value="InterPro"/>
</dbReference>
<dbReference type="Pfam" id="PF13442">
    <property type="entry name" value="Cytochrome_CBB3"/>
    <property type="match status" value="1"/>
</dbReference>
<evidence type="ECO:0000256" key="1">
    <source>
        <dbReference type="ARBA" id="ARBA00022448"/>
    </source>
</evidence>
<name>A0A3B1AK19_9ZZZZ</name>
<keyword evidence="1" id="KW-0813">Transport</keyword>
<evidence type="ECO:0000313" key="7">
    <source>
        <dbReference type="EMBL" id="VAX00373.1"/>
    </source>
</evidence>
<dbReference type="PANTHER" id="PTHR40942">
    <property type="match status" value="1"/>
</dbReference>
<dbReference type="AlphaFoldDB" id="A0A3B1AK19"/>
<dbReference type="SUPFAM" id="SSF46626">
    <property type="entry name" value="Cytochrome c"/>
    <property type="match status" value="1"/>
</dbReference>
<evidence type="ECO:0000259" key="6">
    <source>
        <dbReference type="PROSITE" id="PS51007"/>
    </source>
</evidence>
<dbReference type="GO" id="GO:0020037">
    <property type="term" value="F:heme binding"/>
    <property type="evidence" value="ECO:0007669"/>
    <property type="project" value="InterPro"/>
</dbReference>
<evidence type="ECO:0000256" key="3">
    <source>
        <dbReference type="ARBA" id="ARBA00022723"/>
    </source>
</evidence>
<dbReference type="GO" id="GO:0005506">
    <property type="term" value="F:iron ion binding"/>
    <property type="evidence" value="ECO:0007669"/>
    <property type="project" value="InterPro"/>
</dbReference>
<feature type="domain" description="Cytochrome c" evidence="6">
    <location>
        <begin position="23"/>
        <end position="107"/>
    </location>
</feature>
<keyword evidence="5" id="KW-0408">Iron</keyword>
<dbReference type="PRINTS" id="PR00607">
    <property type="entry name" value="CYTCHROMECIE"/>
</dbReference>
<dbReference type="PROSITE" id="PS51007">
    <property type="entry name" value="CYTC"/>
    <property type="match status" value="1"/>
</dbReference>
<evidence type="ECO:0000256" key="5">
    <source>
        <dbReference type="ARBA" id="ARBA00023004"/>
    </source>
</evidence>
<accession>A0A3B1AK19</accession>
<keyword evidence="4" id="KW-0249">Electron transport</keyword>
<dbReference type="InterPro" id="IPR036909">
    <property type="entry name" value="Cyt_c-like_dom_sf"/>
</dbReference>
<dbReference type="InterPro" id="IPR009056">
    <property type="entry name" value="Cyt_c-like_dom"/>
</dbReference>
<evidence type="ECO:0000256" key="2">
    <source>
        <dbReference type="ARBA" id="ARBA00022617"/>
    </source>
</evidence>
<protein>
    <submittedName>
        <fullName evidence="7">Cytochrome c-555</fullName>
    </submittedName>
</protein>
<gene>
    <name evidence="7" type="ORF">MNBD_GAMMA22-132</name>
</gene>
<keyword evidence="2" id="KW-0349">Heme</keyword>
<organism evidence="7">
    <name type="scientific">hydrothermal vent metagenome</name>
    <dbReference type="NCBI Taxonomy" id="652676"/>
    <lineage>
        <taxon>unclassified sequences</taxon>
        <taxon>metagenomes</taxon>
        <taxon>ecological metagenomes</taxon>
    </lineage>
</organism>
<keyword evidence="3" id="KW-0479">Metal-binding</keyword>
<dbReference type="EMBL" id="UOFS01000043">
    <property type="protein sequence ID" value="VAX00373.1"/>
    <property type="molecule type" value="Genomic_DNA"/>
</dbReference>
<sequence length="108" mass="11270">MKTISYIASAVLLVSASSVFAAGDATKGEAVYKKACFVCHKAGVANAPKLGDKANWAPRLKQGEATLVKHAIKGFKGKKGFMPAKGGRADLSDQDVTDAVAFMILKGK</sequence>
<proteinExistence type="predicted"/>
<reference evidence="7" key="1">
    <citation type="submission" date="2018-06" db="EMBL/GenBank/DDBJ databases">
        <authorList>
            <person name="Zhirakovskaya E."/>
        </authorList>
    </citation>
    <scope>NUCLEOTIDE SEQUENCE</scope>
</reference>
<dbReference type="PANTHER" id="PTHR40942:SF4">
    <property type="entry name" value="CYTOCHROME C5"/>
    <property type="match status" value="1"/>
</dbReference>